<feature type="non-terminal residue" evidence="1">
    <location>
        <position position="1"/>
    </location>
</feature>
<dbReference type="InterPro" id="IPR039312">
    <property type="entry name" value="ZPR"/>
</dbReference>
<dbReference type="PANTHER" id="PTHR33601">
    <property type="entry name" value="PROTEIN LITTLE ZIPPER 4"/>
    <property type="match status" value="1"/>
</dbReference>
<dbReference type="STRING" id="157652.A0A371G9M9"/>
<dbReference type="OrthoDB" id="1918054at2759"/>
<organism evidence="1 2">
    <name type="scientific">Mucuna pruriens</name>
    <name type="common">Velvet bean</name>
    <name type="synonym">Dolichos pruriens</name>
    <dbReference type="NCBI Taxonomy" id="157652"/>
    <lineage>
        <taxon>Eukaryota</taxon>
        <taxon>Viridiplantae</taxon>
        <taxon>Streptophyta</taxon>
        <taxon>Embryophyta</taxon>
        <taxon>Tracheophyta</taxon>
        <taxon>Spermatophyta</taxon>
        <taxon>Magnoliopsida</taxon>
        <taxon>eudicotyledons</taxon>
        <taxon>Gunneridae</taxon>
        <taxon>Pentapetalae</taxon>
        <taxon>rosids</taxon>
        <taxon>fabids</taxon>
        <taxon>Fabales</taxon>
        <taxon>Fabaceae</taxon>
        <taxon>Papilionoideae</taxon>
        <taxon>50 kb inversion clade</taxon>
        <taxon>NPAAA clade</taxon>
        <taxon>indigoferoid/millettioid clade</taxon>
        <taxon>Phaseoleae</taxon>
        <taxon>Mucuna</taxon>
    </lineage>
</organism>
<sequence length="111" mass="13426">MCSFSSEHLPYSPLAFFALHRPFSSKRHQQHLRFNLHKRRRAQLQEARRKRMIVLKTEIKMRNLKLYMENQSIIEENEKLRKQALLLHKENQTLLSQLQKKISKQSNTKTN</sequence>
<dbReference type="EMBL" id="QJKJ01006277">
    <property type="protein sequence ID" value="RDX87258.1"/>
    <property type="molecule type" value="Genomic_DNA"/>
</dbReference>
<accession>A0A371G9M9</accession>
<keyword evidence="2" id="KW-1185">Reference proteome</keyword>
<comment type="caution">
    <text evidence="1">The sequence shown here is derived from an EMBL/GenBank/DDBJ whole genome shotgun (WGS) entry which is preliminary data.</text>
</comment>
<dbReference type="Proteomes" id="UP000257109">
    <property type="component" value="Unassembled WGS sequence"/>
</dbReference>
<reference evidence="1" key="1">
    <citation type="submission" date="2018-05" db="EMBL/GenBank/DDBJ databases">
        <title>Draft genome of Mucuna pruriens seed.</title>
        <authorList>
            <person name="Nnadi N.E."/>
            <person name="Vos R."/>
            <person name="Hasami M.H."/>
            <person name="Devisetty U.K."/>
            <person name="Aguiy J.C."/>
        </authorList>
    </citation>
    <scope>NUCLEOTIDE SEQUENCE [LARGE SCALE GENOMIC DNA]</scope>
    <source>
        <strain evidence="1">JCA_2017</strain>
    </source>
</reference>
<name>A0A371G9M9_MUCPR</name>
<gene>
    <name evidence="1" type="primary">ZPR2</name>
    <name evidence="1" type="ORF">CR513_31297</name>
</gene>
<proteinExistence type="predicted"/>
<evidence type="ECO:0000313" key="2">
    <source>
        <dbReference type="Proteomes" id="UP000257109"/>
    </source>
</evidence>
<dbReference type="PANTHER" id="PTHR33601:SF22">
    <property type="entry name" value="PROTEIN LITTLE ZIPPER 1"/>
    <property type="match status" value="1"/>
</dbReference>
<protein>
    <submittedName>
        <fullName evidence="1">Protein LITTLE ZIPPER 2</fullName>
    </submittedName>
</protein>
<evidence type="ECO:0000313" key="1">
    <source>
        <dbReference type="EMBL" id="RDX87258.1"/>
    </source>
</evidence>
<dbReference type="AlphaFoldDB" id="A0A371G9M9"/>